<dbReference type="Proteomes" id="UP000501690">
    <property type="component" value="Linkage Group LG10"/>
</dbReference>
<dbReference type="InterPro" id="IPR002902">
    <property type="entry name" value="GNK2"/>
</dbReference>
<dbReference type="InterPro" id="IPR038408">
    <property type="entry name" value="GNK2_sf"/>
</dbReference>
<evidence type="ECO:0000313" key="4">
    <source>
        <dbReference type="EMBL" id="QCE11192.1"/>
    </source>
</evidence>
<dbReference type="CDD" id="cd23509">
    <property type="entry name" value="Gnk2-like"/>
    <property type="match status" value="1"/>
</dbReference>
<keyword evidence="5" id="KW-1185">Reference proteome</keyword>
<dbReference type="Gene3D" id="3.30.430.20">
    <property type="entry name" value="Gnk2 domain, C-X8-C-X2-C motif"/>
    <property type="match status" value="1"/>
</dbReference>
<dbReference type="Pfam" id="PF01657">
    <property type="entry name" value="Stress-antifung"/>
    <property type="match status" value="1"/>
</dbReference>
<accession>A0A4D6NE85</accession>
<evidence type="ECO:0000256" key="2">
    <source>
        <dbReference type="ARBA" id="ARBA00022737"/>
    </source>
</evidence>
<protein>
    <recommendedName>
        <fullName evidence="3">Gnk2-homologous domain-containing protein</fullName>
    </recommendedName>
</protein>
<evidence type="ECO:0000313" key="5">
    <source>
        <dbReference type="Proteomes" id="UP000501690"/>
    </source>
</evidence>
<feature type="domain" description="Gnk2-homologous" evidence="3">
    <location>
        <begin position="6"/>
        <end position="60"/>
    </location>
</feature>
<dbReference type="EMBL" id="CP039354">
    <property type="protein sequence ID" value="QCE11192.1"/>
    <property type="molecule type" value="Genomic_DNA"/>
</dbReference>
<evidence type="ECO:0000259" key="3">
    <source>
        <dbReference type="Pfam" id="PF01657"/>
    </source>
</evidence>
<organism evidence="4 5">
    <name type="scientific">Vigna unguiculata</name>
    <name type="common">Cowpea</name>
    <dbReference type="NCBI Taxonomy" id="3917"/>
    <lineage>
        <taxon>Eukaryota</taxon>
        <taxon>Viridiplantae</taxon>
        <taxon>Streptophyta</taxon>
        <taxon>Embryophyta</taxon>
        <taxon>Tracheophyta</taxon>
        <taxon>Spermatophyta</taxon>
        <taxon>Magnoliopsida</taxon>
        <taxon>eudicotyledons</taxon>
        <taxon>Gunneridae</taxon>
        <taxon>Pentapetalae</taxon>
        <taxon>rosids</taxon>
        <taxon>fabids</taxon>
        <taxon>Fabales</taxon>
        <taxon>Fabaceae</taxon>
        <taxon>Papilionoideae</taxon>
        <taxon>50 kb inversion clade</taxon>
        <taxon>NPAAA clade</taxon>
        <taxon>indigoferoid/millettioid clade</taxon>
        <taxon>Phaseoleae</taxon>
        <taxon>Vigna</taxon>
    </lineage>
</organism>
<keyword evidence="2" id="KW-0677">Repeat</keyword>
<reference evidence="4 5" key="1">
    <citation type="submission" date="2019-04" db="EMBL/GenBank/DDBJ databases">
        <title>An improved genome assembly and genetic linkage map for asparagus bean, Vigna unguiculata ssp. sesquipedialis.</title>
        <authorList>
            <person name="Xia Q."/>
            <person name="Zhang R."/>
            <person name="Dong Y."/>
        </authorList>
    </citation>
    <scope>NUCLEOTIDE SEQUENCE [LARGE SCALE GENOMIC DNA]</scope>
    <source>
        <tissue evidence="4">Leaf</tissue>
    </source>
</reference>
<gene>
    <name evidence="4" type="ORF">DEO72_LG10g2425</name>
</gene>
<name>A0A4D6NE85_VIGUN</name>
<proteinExistence type="predicted"/>
<keyword evidence="1" id="KW-0732">Signal</keyword>
<evidence type="ECO:0000256" key="1">
    <source>
        <dbReference type="ARBA" id="ARBA00022729"/>
    </source>
</evidence>
<dbReference type="AlphaFoldDB" id="A0A4D6NE85"/>
<sequence length="162" mass="18515">MAPNLSKFNKTLNATFADLRAQLTNQTNHFVTAQATTGTDLVYAMFQCRNYISELLQICEHSSPTKPTILPPHKQPPQQIMYMLCFNAETTSLTLTVPPVSPPPSPKFTIAPLVSAPSPRAWRCNVEELELQGERREKWSFREKLRVTRKKKKKTVRVFNLK</sequence>